<dbReference type="AlphaFoldDB" id="A0A8S1GQU9"/>
<dbReference type="Proteomes" id="UP000835052">
    <property type="component" value="Unassembled WGS sequence"/>
</dbReference>
<reference evidence="2" key="1">
    <citation type="submission" date="2020-10" db="EMBL/GenBank/DDBJ databases">
        <authorList>
            <person name="Kikuchi T."/>
        </authorList>
    </citation>
    <scope>NUCLEOTIDE SEQUENCE</scope>
    <source>
        <strain evidence="2">NKZ352</strain>
    </source>
</reference>
<organism evidence="2 3">
    <name type="scientific">Caenorhabditis auriculariae</name>
    <dbReference type="NCBI Taxonomy" id="2777116"/>
    <lineage>
        <taxon>Eukaryota</taxon>
        <taxon>Metazoa</taxon>
        <taxon>Ecdysozoa</taxon>
        <taxon>Nematoda</taxon>
        <taxon>Chromadorea</taxon>
        <taxon>Rhabditida</taxon>
        <taxon>Rhabditina</taxon>
        <taxon>Rhabditomorpha</taxon>
        <taxon>Rhabditoidea</taxon>
        <taxon>Rhabditidae</taxon>
        <taxon>Peloderinae</taxon>
        <taxon>Caenorhabditis</taxon>
    </lineage>
</organism>
<sequence length="155" mass="17047">MLVVGNHGFINPQPSDTRTDIRQGSASFYTCGYDSCDFTFVSTDMRGASNRCVSMALTYLLMISGQLVTACFLNSCPYRRYGRTLRCASCGPELQGICVQDGKCCTNEDCFPDDECTSVSVCPELFCKIARHPGYCMEKNYCCTQGGCQKSAMCI</sequence>
<keyword evidence="1" id="KW-0472">Membrane</keyword>
<gene>
    <name evidence="2" type="ORF">CAUJ_LOCUS1027</name>
</gene>
<keyword evidence="1" id="KW-1133">Transmembrane helix</keyword>
<evidence type="ECO:0000313" key="2">
    <source>
        <dbReference type="EMBL" id="CAD6185108.1"/>
    </source>
</evidence>
<feature type="transmembrane region" description="Helical" evidence="1">
    <location>
        <begin position="56"/>
        <end position="76"/>
    </location>
</feature>
<comment type="caution">
    <text evidence="2">The sequence shown here is derived from an EMBL/GenBank/DDBJ whole genome shotgun (WGS) entry which is preliminary data.</text>
</comment>
<name>A0A8S1GQU9_9PELO</name>
<dbReference type="OrthoDB" id="10056056at2759"/>
<protein>
    <submittedName>
        <fullName evidence="2">Uncharacterized protein</fullName>
    </submittedName>
</protein>
<proteinExistence type="predicted"/>
<keyword evidence="3" id="KW-1185">Reference proteome</keyword>
<evidence type="ECO:0000256" key="1">
    <source>
        <dbReference type="SAM" id="Phobius"/>
    </source>
</evidence>
<keyword evidence="1" id="KW-0812">Transmembrane</keyword>
<dbReference type="EMBL" id="CAJGYM010000002">
    <property type="protein sequence ID" value="CAD6185108.1"/>
    <property type="molecule type" value="Genomic_DNA"/>
</dbReference>
<accession>A0A8S1GQU9</accession>
<evidence type="ECO:0000313" key="3">
    <source>
        <dbReference type="Proteomes" id="UP000835052"/>
    </source>
</evidence>